<dbReference type="EMBL" id="JAFIMR010000048">
    <property type="protein sequence ID" value="KAI1855960.1"/>
    <property type="molecule type" value="Genomic_DNA"/>
</dbReference>
<dbReference type="GO" id="GO:0016874">
    <property type="term" value="F:ligase activity"/>
    <property type="evidence" value="ECO:0007669"/>
    <property type="project" value="UniProtKB-KW"/>
</dbReference>
<evidence type="ECO:0000256" key="1">
    <source>
        <dbReference type="ARBA" id="ARBA00022450"/>
    </source>
</evidence>
<sequence>MPGKLLSDGHQAVYPPCLFPLSSDKSENPITQNVISDSLNGRWDGIEASFKKQGISMASILKASWGLSLQCYVSPEVVSFEYYAKRRASCYHKTGNGTNGITEQSSSSLCMFHLARDEELLNLLMRLESAQESPFPISTNTEQAVSVSPIPASKFWNTTLAFGGHVYNQEPRSIGANVHLVVSVKGTPGGRISTSIHYDSSRINEQVAQSVHSTFNRVLSDVLTFPQSRVGQVEACSYADQFLIRKITSRISQVENTCVHDLVLRQCRLHPSRIAVSGWDGDLTYGELDDLSLRLAHYLASLGIGPETFVFSCFPRSIWPIVTRLGIMRAGGAYVSILSTDPPAYIDSAVQRTRARVLLSDPENASKFRPLIETVLEVTPDWLRQLPHKSCPLNVTVRPNNACLIVFTSGSTGRPKGIVQKHQSYSTALLDYVKNLGLKAHTRFLGFDDYAFDICNLEFLVPLIIGGCCVVPCPTKMNSDLHEVITGLQANIAFLSPTAAMSLDPKKVPCLETLCIGGEPMPRDFAQKWQTSSTKLINQYGMGEAAICCAYNEDVQPEQNDVIGKAATGAIWIVDATSPERLMPVGAVGELLIEGPHLSQKYLDEVGQSQQAVFLDEAPSWMDEMHPERVHTSRFYRSGDLGRLRHDGTIQYIGRKDHILKFDGRRVDALEVEFQARRCLTQKDAIVVDMLHADDDVTEPELAAYVYLDDHPESSAALVKGEPILSDAVEDSLAAQKVEEIKQVISNKLPLHMVPTRFILTSWMPRTASKKTDRKRLRVAGDSYQNGRSKRRRAMSMDNGVSNNVMEC</sequence>
<accession>A0A9P9WBM4</accession>
<evidence type="ECO:0000256" key="2">
    <source>
        <dbReference type="ARBA" id="ARBA00022553"/>
    </source>
</evidence>
<dbReference type="InterPro" id="IPR045851">
    <property type="entry name" value="AMP-bd_C_sf"/>
</dbReference>
<evidence type="ECO:0000313" key="6">
    <source>
        <dbReference type="EMBL" id="KAI1855960.1"/>
    </source>
</evidence>
<dbReference type="GO" id="GO:0044550">
    <property type="term" value="P:secondary metabolite biosynthetic process"/>
    <property type="evidence" value="ECO:0007669"/>
    <property type="project" value="TreeGrafter"/>
</dbReference>
<evidence type="ECO:0000259" key="5">
    <source>
        <dbReference type="Pfam" id="PF00501"/>
    </source>
</evidence>
<dbReference type="Gene3D" id="3.30.559.30">
    <property type="entry name" value="Nonribosomal peptide synthetase, condensation domain"/>
    <property type="match status" value="1"/>
</dbReference>
<organism evidence="6 7">
    <name type="scientific">Neoarthrinium moseri</name>
    <dbReference type="NCBI Taxonomy" id="1658444"/>
    <lineage>
        <taxon>Eukaryota</taxon>
        <taxon>Fungi</taxon>
        <taxon>Dikarya</taxon>
        <taxon>Ascomycota</taxon>
        <taxon>Pezizomycotina</taxon>
        <taxon>Sordariomycetes</taxon>
        <taxon>Xylariomycetidae</taxon>
        <taxon>Amphisphaeriales</taxon>
        <taxon>Apiosporaceae</taxon>
        <taxon>Neoarthrinium</taxon>
    </lineage>
</organism>
<dbReference type="GO" id="GO:0031177">
    <property type="term" value="F:phosphopantetheine binding"/>
    <property type="evidence" value="ECO:0007669"/>
    <property type="project" value="TreeGrafter"/>
</dbReference>
<evidence type="ECO:0000313" key="7">
    <source>
        <dbReference type="Proteomes" id="UP000829685"/>
    </source>
</evidence>
<feature type="compositionally biased region" description="Polar residues" evidence="4">
    <location>
        <begin position="799"/>
        <end position="808"/>
    </location>
</feature>
<dbReference type="SUPFAM" id="SSF52777">
    <property type="entry name" value="CoA-dependent acyltransferases"/>
    <property type="match status" value="1"/>
</dbReference>
<evidence type="ECO:0000256" key="4">
    <source>
        <dbReference type="SAM" id="MobiDB-lite"/>
    </source>
</evidence>
<dbReference type="Pfam" id="PF00501">
    <property type="entry name" value="AMP-binding"/>
    <property type="match status" value="1"/>
</dbReference>
<feature type="domain" description="AMP-dependent synthetase/ligase" evidence="5">
    <location>
        <begin position="265"/>
        <end position="603"/>
    </location>
</feature>
<protein>
    <recommendedName>
        <fullName evidence="5">AMP-dependent synthetase/ligase domain-containing protein</fullName>
    </recommendedName>
</protein>
<evidence type="ECO:0000256" key="3">
    <source>
        <dbReference type="ARBA" id="ARBA00022598"/>
    </source>
</evidence>
<keyword evidence="2" id="KW-0597">Phosphoprotein</keyword>
<feature type="region of interest" description="Disordered" evidence="4">
    <location>
        <begin position="769"/>
        <end position="808"/>
    </location>
</feature>
<dbReference type="PANTHER" id="PTHR45527:SF3">
    <property type="entry name" value="SIDEROPHORE SYNTHETASE (EUROFUNG)"/>
    <property type="match status" value="1"/>
</dbReference>
<proteinExistence type="predicted"/>
<dbReference type="PROSITE" id="PS00455">
    <property type="entry name" value="AMP_BINDING"/>
    <property type="match status" value="1"/>
</dbReference>
<keyword evidence="7" id="KW-1185">Reference proteome</keyword>
<dbReference type="CDD" id="cd05918">
    <property type="entry name" value="A_NRPS_SidN3_like"/>
    <property type="match status" value="1"/>
</dbReference>
<dbReference type="GO" id="GO:0005737">
    <property type="term" value="C:cytoplasm"/>
    <property type="evidence" value="ECO:0007669"/>
    <property type="project" value="TreeGrafter"/>
</dbReference>
<dbReference type="InterPro" id="IPR020845">
    <property type="entry name" value="AMP-binding_CS"/>
</dbReference>
<dbReference type="InterPro" id="IPR042099">
    <property type="entry name" value="ANL_N_sf"/>
</dbReference>
<gene>
    <name evidence="6" type="ORF">JX265_012043</name>
</gene>
<dbReference type="SUPFAM" id="SSF56801">
    <property type="entry name" value="Acetyl-CoA synthetase-like"/>
    <property type="match status" value="1"/>
</dbReference>
<reference evidence="6" key="1">
    <citation type="submission" date="2021-03" db="EMBL/GenBank/DDBJ databases">
        <title>Revisited historic fungal species revealed as producer of novel bioactive compounds through whole genome sequencing and comparative genomics.</title>
        <authorList>
            <person name="Vignolle G.A."/>
            <person name="Hochenegger N."/>
            <person name="Mach R.L."/>
            <person name="Mach-Aigner A.R."/>
            <person name="Javad Rahimi M."/>
            <person name="Salim K.A."/>
            <person name="Chan C.M."/>
            <person name="Lim L.B.L."/>
            <person name="Cai F."/>
            <person name="Druzhinina I.S."/>
            <person name="U'Ren J.M."/>
            <person name="Derntl C."/>
        </authorList>
    </citation>
    <scope>NUCLEOTIDE SEQUENCE</scope>
    <source>
        <strain evidence="6">TUCIM 5799</strain>
    </source>
</reference>
<dbReference type="Gene3D" id="3.30.300.30">
    <property type="match status" value="1"/>
</dbReference>
<dbReference type="PANTHER" id="PTHR45527">
    <property type="entry name" value="NONRIBOSOMAL PEPTIDE SYNTHETASE"/>
    <property type="match status" value="1"/>
</dbReference>
<dbReference type="Gene3D" id="3.40.50.12780">
    <property type="entry name" value="N-terminal domain of ligase-like"/>
    <property type="match status" value="1"/>
</dbReference>
<dbReference type="InterPro" id="IPR000873">
    <property type="entry name" value="AMP-dep_synth/lig_dom"/>
</dbReference>
<dbReference type="GO" id="GO:0043041">
    <property type="term" value="P:amino acid activation for nonribosomal peptide biosynthetic process"/>
    <property type="evidence" value="ECO:0007669"/>
    <property type="project" value="TreeGrafter"/>
</dbReference>
<dbReference type="AlphaFoldDB" id="A0A9P9WBM4"/>
<keyword evidence="3" id="KW-0436">Ligase</keyword>
<dbReference type="Proteomes" id="UP000829685">
    <property type="component" value="Unassembled WGS sequence"/>
</dbReference>
<name>A0A9P9WBM4_9PEZI</name>
<keyword evidence="1" id="KW-0596">Phosphopantetheine</keyword>
<comment type="caution">
    <text evidence="6">The sequence shown here is derived from an EMBL/GenBank/DDBJ whole genome shotgun (WGS) entry which is preliminary data.</text>
</comment>
<feature type="compositionally biased region" description="Basic residues" evidence="4">
    <location>
        <begin position="769"/>
        <end position="778"/>
    </location>
</feature>